<evidence type="ECO:0000256" key="1">
    <source>
        <dbReference type="SAM" id="MobiDB-lite"/>
    </source>
</evidence>
<accession>A0ABQ3L8A1</accession>
<feature type="region of interest" description="Disordered" evidence="1">
    <location>
        <begin position="53"/>
        <end position="82"/>
    </location>
</feature>
<protein>
    <submittedName>
        <fullName evidence="2">Uncharacterized protein</fullName>
    </submittedName>
</protein>
<proteinExistence type="predicted"/>
<sequence length="82" mass="8723">MATAMSTAIAVRKQATAIVRPKESNRRVPEAASERCTVAISTAQGIESRTDIVGETPAEDTTRKKEMPAARAVTKIARPTVA</sequence>
<keyword evidence="3" id="KW-1185">Reference proteome</keyword>
<dbReference type="Proteomes" id="UP000635387">
    <property type="component" value="Unassembled WGS sequence"/>
</dbReference>
<comment type="caution">
    <text evidence="2">The sequence shown here is derived from an EMBL/GenBank/DDBJ whole genome shotgun (WGS) entry which is preliminary data.</text>
</comment>
<reference evidence="3" key="1">
    <citation type="journal article" date="2019" name="Int. J. Syst. Evol. Microbiol.">
        <title>The Global Catalogue of Microorganisms (GCM) 10K type strain sequencing project: providing services to taxonomists for standard genome sequencing and annotation.</title>
        <authorList>
            <consortium name="The Broad Institute Genomics Platform"/>
            <consortium name="The Broad Institute Genome Sequencing Center for Infectious Disease"/>
            <person name="Wu L."/>
            <person name="Ma J."/>
        </authorList>
    </citation>
    <scope>NUCLEOTIDE SEQUENCE [LARGE SCALE GENOMIC DNA]</scope>
    <source>
        <strain evidence="3">CGMCC 4.7683</strain>
    </source>
</reference>
<evidence type="ECO:0000313" key="3">
    <source>
        <dbReference type="Proteomes" id="UP000635387"/>
    </source>
</evidence>
<organism evidence="2 3">
    <name type="scientific">Amycolatopsis oliviviridis</name>
    <dbReference type="NCBI Taxonomy" id="1471590"/>
    <lineage>
        <taxon>Bacteria</taxon>
        <taxon>Bacillati</taxon>
        <taxon>Actinomycetota</taxon>
        <taxon>Actinomycetes</taxon>
        <taxon>Pseudonocardiales</taxon>
        <taxon>Pseudonocardiaceae</taxon>
        <taxon>Amycolatopsis</taxon>
    </lineage>
</organism>
<gene>
    <name evidence="2" type="ORF">GCM10017790_11060</name>
</gene>
<evidence type="ECO:0000313" key="2">
    <source>
        <dbReference type="EMBL" id="GHH06145.1"/>
    </source>
</evidence>
<dbReference type="EMBL" id="BNAY01000001">
    <property type="protein sequence ID" value="GHH06145.1"/>
    <property type="molecule type" value="Genomic_DNA"/>
</dbReference>
<name>A0ABQ3L8A1_9PSEU</name>